<dbReference type="KEGG" id="mdx:BTO20_37745"/>
<dbReference type="OrthoDB" id="9960714at2"/>
<dbReference type="Proteomes" id="UP000195331">
    <property type="component" value="Plasmid unnamed2"/>
</dbReference>
<evidence type="ECO:0000256" key="1">
    <source>
        <dbReference type="SAM" id="MobiDB-lite"/>
    </source>
</evidence>
<name>A0A1Y0CHC9_9MYCO</name>
<feature type="chain" id="PRO_5038617673" description="Haemophore haem-binding domain-containing protein" evidence="2">
    <location>
        <begin position="18"/>
        <end position="163"/>
    </location>
</feature>
<feature type="region of interest" description="Disordered" evidence="1">
    <location>
        <begin position="21"/>
        <end position="49"/>
    </location>
</feature>
<evidence type="ECO:0008006" key="5">
    <source>
        <dbReference type="Google" id="ProtNLM"/>
    </source>
</evidence>
<dbReference type="AlphaFoldDB" id="A0A1Y0CHC9"/>
<dbReference type="RefSeq" id="WP_087083629.1">
    <property type="nucleotide sequence ID" value="NZ_CP020811.1"/>
</dbReference>
<evidence type="ECO:0000313" key="3">
    <source>
        <dbReference type="EMBL" id="ART74366.1"/>
    </source>
</evidence>
<reference evidence="3 4" key="1">
    <citation type="submission" date="2017-04" db="EMBL/GenBank/DDBJ databases">
        <title>Whole Genome Sequence of 1,4-Dioxane Degrading Bacterium Mycobacterium dioxanotrophicus PH-06.</title>
        <authorList>
            <person name="He Y."/>
        </authorList>
    </citation>
    <scope>NUCLEOTIDE SEQUENCE [LARGE SCALE GENOMIC DNA]</scope>
    <source>
        <strain evidence="3 4">PH-06</strain>
        <plasmid evidence="3 4">unnamed2</plasmid>
    </source>
</reference>
<sequence length="163" mass="17131">MLAAIASVIAIVAFSNAGSASRSVPADRQPVAQPPVAQAPPPVSSPEDAKAATCDVLRTQYPTVASAVNDVEQFNKLSWSDPNSIRTVNTLVATMSKLTSDLENSLVASTPEELRTAVLNYVAGLRAVTISQRDHASNEEINGTGLFYNRVLSAPLRICGIPG</sequence>
<gene>
    <name evidence="3" type="ORF">BTO20_37745</name>
</gene>
<keyword evidence="2" id="KW-0732">Signal</keyword>
<keyword evidence="4" id="KW-1185">Reference proteome</keyword>
<evidence type="ECO:0000256" key="2">
    <source>
        <dbReference type="SAM" id="SignalP"/>
    </source>
</evidence>
<keyword evidence="3" id="KW-0614">Plasmid</keyword>
<proteinExistence type="predicted"/>
<evidence type="ECO:0000313" key="4">
    <source>
        <dbReference type="Proteomes" id="UP000195331"/>
    </source>
</evidence>
<geneLocation type="plasmid" evidence="3 4">
    <name>unnamed2</name>
</geneLocation>
<dbReference type="EMBL" id="CP020811">
    <property type="protein sequence ID" value="ART74366.1"/>
    <property type="molecule type" value="Genomic_DNA"/>
</dbReference>
<feature type="signal peptide" evidence="2">
    <location>
        <begin position="1"/>
        <end position="17"/>
    </location>
</feature>
<protein>
    <recommendedName>
        <fullName evidence="5">Haemophore haem-binding domain-containing protein</fullName>
    </recommendedName>
</protein>
<accession>A0A1Y0CHC9</accession>
<organism evidence="3 4">
    <name type="scientific">Mycobacterium dioxanotrophicus</name>
    <dbReference type="NCBI Taxonomy" id="482462"/>
    <lineage>
        <taxon>Bacteria</taxon>
        <taxon>Bacillati</taxon>
        <taxon>Actinomycetota</taxon>
        <taxon>Actinomycetes</taxon>
        <taxon>Mycobacteriales</taxon>
        <taxon>Mycobacteriaceae</taxon>
        <taxon>Mycobacterium</taxon>
    </lineage>
</organism>